<dbReference type="NCBIfam" id="NF003993">
    <property type="entry name" value="PRK05472.2-2"/>
    <property type="match status" value="1"/>
</dbReference>
<dbReference type="InterPro" id="IPR036390">
    <property type="entry name" value="WH_DNA-bd_sf"/>
</dbReference>
<evidence type="ECO:0000259" key="8">
    <source>
        <dbReference type="SMART" id="SM00881"/>
    </source>
</evidence>
<dbReference type="NCBIfam" id="NF003995">
    <property type="entry name" value="PRK05472.2-4"/>
    <property type="match status" value="1"/>
</dbReference>
<dbReference type="SUPFAM" id="SSF46785">
    <property type="entry name" value="Winged helix' DNA-binding domain"/>
    <property type="match status" value="1"/>
</dbReference>
<dbReference type="Pfam" id="PF06971">
    <property type="entry name" value="Put_DNA-bind_N"/>
    <property type="match status" value="1"/>
</dbReference>
<dbReference type="PATRIC" id="fig|93466.3.peg.596"/>
<dbReference type="PANTHER" id="PTHR35786:SF1">
    <property type="entry name" value="REDOX-SENSING TRANSCRIPTIONAL REPRESSOR REX 1"/>
    <property type="match status" value="1"/>
</dbReference>
<evidence type="ECO:0000256" key="1">
    <source>
        <dbReference type="ARBA" id="ARBA00022490"/>
    </source>
</evidence>
<evidence type="ECO:0000313" key="10">
    <source>
        <dbReference type="Proteomes" id="UP000077096"/>
    </source>
</evidence>
<dbReference type="Gene3D" id="3.40.50.720">
    <property type="entry name" value="NAD(P)-binding Rossmann-like Domain"/>
    <property type="match status" value="1"/>
</dbReference>
<dbReference type="InterPro" id="IPR022876">
    <property type="entry name" value="Tscrpt_rep_Rex"/>
</dbReference>
<feature type="binding site" evidence="7">
    <location>
        <begin position="87"/>
        <end position="92"/>
    </location>
    <ligand>
        <name>NAD(+)</name>
        <dbReference type="ChEBI" id="CHEBI:57540"/>
    </ligand>
</feature>
<dbReference type="InterPro" id="IPR009718">
    <property type="entry name" value="Rex_DNA-bd_C_dom"/>
</dbReference>
<organism evidence="9 10">
    <name type="scientific">Fervidobacterium pennivorans</name>
    <dbReference type="NCBI Taxonomy" id="93466"/>
    <lineage>
        <taxon>Bacteria</taxon>
        <taxon>Thermotogati</taxon>
        <taxon>Thermotogota</taxon>
        <taxon>Thermotogae</taxon>
        <taxon>Thermotogales</taxon>
        <taxon>Fervidobacteriaceae</taxon>
        <taxon>Fervidobacterium</taxon>
    </lineage>
</organism>
<dbReference type="InterPro" id="IPR003781">
    <property type="entry name" value="CoA-bd"/>
</dbReference>
<evidence type="ECO:0000256" key="6">
    <source>
        <dbReference type="ARBA" id="ARBA00023163"/>
    </source>
</evidence>
<dbReference type="NCBIfam" id="NF003996">
    <property type="entry name" value="PRK05472.2-5"/>
    <property type="match status" value="1"/>
</dbReference>
<dbReference type="NCBIfam" id="NF003989">
    <property type="entry name" value="PRK05472.1-3"/>
    <property type="match status" value="1"/>
</dbReference>
<name>A0A172T240_FERPE</name>
<reference evidence="9 10" key="1">
    <citation type="submission" date="2014-08" db="EMBL/GenBank/DDBJ databases">
        <title>Fervidobacterium pennivorans DYC genome.</title>
        <authorList>
            <person name="Wushke S."/>
        </authorList>
    </citation>
    <scope>NUCLEOTIDE SEQUENCE [LARGE SCALE GENOMIC DNA]</scope>
    <source>
        <strain evidence="9 10">DYC</strain>
    </source>
</reference>
<comment type="subcellular location">
    <subcellularLocation>
        <location evidence="7">Cytoplasm</location>
    </subcellularLocation>
</comment>
<dbReference type="GO" id="GO:0051775">
    <property type="term" value="P:response to redox state"/>
    <property type="evidence" value="ECO:0007669"/>
    <property type="project" value="InterPro"/>
</dbReference>
<evidence type="ECO:0000256" key="3">
    <source>
        <dbReference type="ARBA" id="ARBA00023015"/>
    </source>
</evidence>
<feature type="domain" description="CoA-binding" evidence="8">
    <location>
        <begin position="76"/>
        <end position="177"/>
    </location>
</feature>
<proteinExistence type="inferred from homology"/>
<evidence type="ECO:0000256" key="5">
    <source>
        <dbReference type="ARBA" id="ARBA00023125"/>
    </source>
</evidence>
<gene>
    <name evidence="7" type="primary">rex</name>
    <name evidence="9" type="ORF">JM64_02730</name>
</gene>
<dbReference type="PANTHER" id="PTHR35786">
    <property type="entry name" value="REDOX-SENSING TRANSCRIPTIONAL REPRESSOR REX"/>
    <property type="match status" value="1"/>
</dbReference>
<comment type="function">
    <text evidence="7">Modulates transcription in response to changes in cellular NADH/NAD(+) redox state.</text>
</comment>
<evidence type="ECO:0000256" key="7">
    <source>
        <dbReference type="HAMAP-Rule" id="MF_01131"/>
    </source>
</evidence>
<dbReference type="GO" id="GO:0045892">
    <property type="term" value="P:negative regulation of DNA-templated transcription"/>
    <property type="evidence" value="ECO:0007669"/>
    <property type="project" value="InterPro"/>
</dbReference>
<dbReference type="SMART" id="SM00881">
    <property type="entry name" value="CoA_binding"/>
    <property type="match status" value="1"/>
</dbReference>
<dbReference type="GO" id="GO:0005737">
    <property type="term" value="C:cytoplasm"/>
    <property type="evidence" value="ECO:0007669"/>
    <property type="project" value="UniProtKB-SubCell"/>
</dbReference>
<keyword evidence="5 7" id="KW-0238">DNA-binding</keyword>
<keyword evidence="6 7" id="KW-0804">Transcription</keyword>
<keyword evidence="2 7" id="KW-0678">Repressor</keyword>
<dbReference type="EMBL" id="CP011393">
    <property type="protein sequence ID" value="ANE41034.1"/>
    <property type="molecule type" value="Genomic_DNA"/>
</dbReference>
<evidence type="ECO:0000256" key="4">
    <source>
        <dbReference type="ARBA" id="ARBA00023027"/>
    </source>
</evidence>
<feature type="DNA-binding region" description="H-T-H motif" evidence="7">
    <location>
        <begin position="13"/>
        <end position="52"/>
    </location>
</feature>
<dbReference type="SUPFAM" id="SSF51735">
    <property type="entry name" value="NAD(P)-binding Rossmann-fold domains"/>
    <property type="match status" value="1"/>
</dbReference>
<dbReference type="KEGG" id="fng:JM64_02730"/>
<sequence>MKIPKPTVRRLGLYYRCLTRYKEEGVNFVSSQDIADRLNIKPSQVRKDLSYFGEFGKRGLGYNVSKLISEIAYIIGVNKEWNVAIIGAGNLGSALANYPGLAKHKFNVVAIFDNDRQKVGKKIAGIPVSHISELDEKVKELNIEIAVIAVPESAAQYVAELVEKAGIKGIVNFSPIKLRTNIPVEDVDITLSFETLAYMILKNSPVNIQQEEQV</sequence>
<protein>
    <recommendedName>
        <fullName evidence="7">Redox-sensing transcriptional repressor Rex</fullName>
    </recommendedName>
</protein>
<keyword evidence="3 7" id="KW-0805">Transcription regulation</keyword>
<dbReference type="GO" id="GO:0003700">
    <property type="term" value="F:DNA-binding transcription factor activity"/>
    <property type="evidence" value="ECO:0007669"/>
    <property type="project" value="UniProtKB-UniRule"/>
</dbReference>
<keyword evidence="1 7" id="KW-0963">Cytoplasm</keyword>
<dbReference type="GO" id="GO:0003677">
    <property type="term" value="F:DNA binding"/>
    <property type="evidence" value="ECO:0007669"/>
    <property type="project" value="UniProtKB-UniRule"/>
</dbReference>
<dbReference type="InterPro" id="IPR036291">
    <property type="entry name" value="NAD(P)-bd_dom_sf"/>
</dbReference>
<dbReference type="OrthoDB" id="9784760at2"/>
<keyword evidence="4 7" id="KW-0520">NAD</keyword>
<accession>A0A172T240</accession>
<comment type="subunit">
    <text evidence="7">Homodimer.</text>
</comment>
<dbReference type="Gene3D" id="1.10.10.10">
    <property type="entry name" value="Winged helix-like DNA-binding domain superfamily/Winged helix DNA-binding domain"/>
    <property type="match status" value="1"/>
</dbReference>
<evidence type="ECO:0000256" key="2">
    <source>
        <dbReference type="ARBA" id="ARBA00022491"/>
    </source>
</evidence>
<dbReference type="InterPro" id="IPR036388">
    <property type="entry name" value="WH-like_DNA-bd_sf"/>
</dbReference>
<dbReference type="AlphaFoldDB" id="A0A172T240"/>
<dbReference type="HAMAP" id="MF_01131">
    <property type="entry name" value="Rex"/>
    <property type="match status" value="1"/>
</dbReference>
<dbReference type="InterPro" id="IPR058236">
    <property type="entry name" value="Rex_actinobacterial-type"/>
</dbReference>
<dbReference type="Pfam" id="PF02629">
    <property type="entry name" value="CoA_binding"/>
    <property type="match status" value="1"/>
</dbReference>
<comment type="similarity">
    <text evidence="7">Belongs to the transcriptional regulatory Rex family.</text>
</comment>
<dbReference type="Proteomes" id="UP000077096">
    <property type="component" value="Chromosome"/>
</dbReference>
<evidence type="ECO:0000313" key="9">
    <source>
        <dbReference type="EMBL" id="ANE41034.1"/>
    </source>
</evidence>
<dbReference type="NCBIfam" id="NF003994">
    <property type="entry name" value="PRK05472.2-3"/>
    <property type="match status" value="1"/>
</dbReference>